<dbReference type="PROSITE" id="PS50198">
    <property type="entry name" value="PPIC_PPIASE_2"/>
    <property type="match status" value="1"/>
</dbReference>
<dbReference type="InterPro" id="IPR046357">
    <property type="entry name" value="PPIase_dom_sf"/>
</dbReference>
<evidence type="ECO:0000259" key="1">
    <source>
        <dbReference type="PROSITE" id="PS50198"/>
    </source>
</evidence>
<dbReference type="InterPro" id="IPR000297">
    <property type="entry name" value="PPIase_PpiC"/>
</dbReference>
<gene>
    <name evidence="2" type="ORF">UFOPK2658_00937</name>
    <name evidence="3" type="ORF">UFOPK3304_01472</name>
</gene>
<evidence type="ECO:0000313" key="2">
    <source>
        <dbReference type="EMBL" id="CAB4719765.1"/>
    </source>
</evidence>
<dbReference type="SUPFAM" id="SSF109998">
    <property type="entry name" value="Triger factor/SurA peptide-binding domain-like"/>
    <property type="match status" value="1"/>
</dbReference>
<proteinExistence type="predicted"/>
<dbReference type="GO" id="GO:0003755">
    <property type="term" value="F:peptidyl-prolyl cis-trans isomerase activity"/>
    <property type="evidence" value="ECO:0007669"/>
    <property type="project" value="InterPro"/>
</dbReference>
<dbReference type="EMBL" id="CAEZYH010000033">
    <property type="protein sequence ID" value="CAB4719765.1"/>
    <property type="molecule type" value="Genomic_DNA"/>
</dbReference>
<dbReference type="EMBL" id="CAFBLJ010000096">
    <property type="protein sequence ID" value="CAB4879135.1"/>
    <property type="molecule type" value="Genomic_DNA"/>
</dbReference>
<dbReference type="SUPFAM" id="SSF54534">
    <property type="entry name" value="FKBP-like"/>
    <property type="match status" value="1"/>
</dbReference>
<dbReference type="PROSITE" id="PS51257">
    <property type="entry name" value="PROKAR_LIPOPROTEIN"/>
    <property type="match status" value="1"/>
</dbReference>
<organism evidence="3">
    <name type="scientific">freshwater metagenome</name>
    <dbReference type="NCBI Taxonomy" id="449393"/>
    <lineage>
        <taxon>unclassified sequences</taxon>
        <taxon>metagenomes</taxon>
        <taxon>ecological metagenomes</taxon>
    </lineage>
</organism>
<name>A0A6J7ECT3_9ZZZZ</name>
<reference evidence="3" key="1">
    <citation type="submission" date="2020-05" db="EMBL/GenBank/DDBJ databases">
        <authorList>
            <person name="Chiriac C."/>
            <person name="Salcher M."/>
            <person name="Ghai R."/>
            <person name="Kavagutti S V."/>
        </authorList>
    </citation>
    <scope>NUCLEOTIDE SEQUENCE</scope>
</reference>
<dbReference type="AlphaFoldDB" id="A0A6J7ECT3"/>
<sequence length="306" mass="32160">MLTPRRLILLTVLALTAMTTATSCSSVTKDAVRFNDESLSNSEFDDLLLGYAAAVPEAFLTSGNLDIVVAQGIVQNWISTEAVIAALDEAGISITDEDRNAALTALQGETGFNDAPQVVQDFYVLASASQSVANREFDVNIDDLKALYEGQSTQSGAVCLRAILVATQEEIDAVTARLAVGEDFAAIAQEVSIDSSATNGGALQDQASGSACLEQSNFESQITPEFLTALTEAKVNHATASFEIPTVGWVVLLVRPFDEVADDVANLISGDGAVAAGRAVLQDAKIWISPEYGHWDAETLGVVAVG</sequence>
<dbReference type="PANTHER" id="PTHR47245:SF2">
    <property type="entry name" value="PEPTIDYL-PROLYL CIS-TRANS ISOMERASE HP_0175-RELATED"/>
    <property type="match status" value="1"/>
</dbReference>
<evidence type="ECO:0000313" key="3">
    <source>
        <dbReference type="EMBL" id="CAB4879135.1"/>
    </source>
</evidence>
<dbReference type="InterPro" id="IPR050245">
    <property type="entry name" value="PrsA_foldase"/>
</dbReference>
<feature type="domain" description="PpiC" evidence="1">
    <location>
        <begin position="155"/>
        <end position="256"/>
    </location>
</feature>
<dbReference type="Pfam" id="PF00639">
    <property type="entry name" value="Rotamase"/>
    <property type="match status" value="1"/>
</dbReference>
<protein>
    <submittedName>
        <fullName evidence="3">Unannotated protein</fullName>
    </submittedName>
</protein>
<accession>A0A6J7ECT3</accession>
<dbReference type="InterPro" id="IPR027304">
    <property type="entry name" value="Trigger_fact/SurA_dom_sf"/>
</dbReference>
<dbReference type="PANTHER" id="PTHR47245">
    <property type="entry name" value="PEPTIDYLPROLYL ISOMERASE"/>
    <property type="match status" value="1"/>
</dbReference>
<dbReference type="Gene3D" id="3.10.50.40">
    <property type="match status" value="1"/>
</dbReference>